<name>A0A060WTM9_ONCMY</name>
<gene>
    <name evidence="2" type="ORF">GSONMT00018142001</name>
</gene>
<evidence type="ECO:0000256" key="1">
    <source>
        <dbReference type="SAM" id="MobiDB-lite"/>
    </source>
</evidence>
<dbReference type="PaxDb" id="8022-A0A060WTM9"/>
<protein>
    <submittedName>
        <fullName evidence="2">Uncharacterized protein</fullName>
    </submittedName>
</protein>
<accession>A0A060WTM9</accession>
<feature type="region of interest" description="Disordered" evidence="1">
    <location>
        <begin position="46"/>
        <end position="121"/>
    </location>
</feature>
<evidence type="ECO:0000313" key="3">
    <source>
        <dbReference type="Proteomes" id="UP000193380"/>
    </source>
</evidence>
<dbReference type="AlphaFoldDB" id="A0A060WTM9"/>
<evidence type="ECO:0000313" key="2">
    <source>
        <dbReference type="EMBL" id="CDQ70516.1"/>
    </source>
</evidence>
<reference evidence="2" key="2">
    <citation type="submission" date="2014-03" db="EMBL/GenBank/DDBJ databases">
        <authorList>
            <person name="Genoscope - CEA"/>
        </authorList>
    </citation>
    <scope>NUCLEOTIDE SEQUENCE</scope>
</reference>
<proteinExistence type="predicted"/>
<sequence length="166" mass="18650">MAQDKKMRRQKLYSNVIREQNKKISRITFCRTPRTHWAVTTRTTWFPEGRPWSMPGASCGPRWPPASADQDQRARVGPGGPQGPHSPPGGLRHIPAGHTGGPEETARAGETDRGPLQGGAHHLTLRRPSYFTTHWSHATTGFPLQLTWPFNFWGKAVYGLYINIPY</sequence>
<dbReference type="Proteomes" id="UP000193380">
    <property type="component" value="Unassembled WGS sequence"/>
</dbReference>
<feature type="compositionally biased region" description="Basic and acidic residues" evidence="1">
    <location>
        <begin position="104"/>
        <end position="113"/>
    </location>
</feature>
<reference evidence="2" key="1">
    <citation type="journal article" date="2014" name="Nat. Commun.">
        <title>The rainbow trout genome provides novel insights into evolution after whole-genome duplication in vertebrates.</title>
        <authorList>
            <person name="Berthelot C."/>
            <person name="Brunet F."/>
            <person name="Chalopin D."/>
            <person name="Juanchich A."/>
            <person name="Bernard M."/>
            <person name="Noel B."/>
            <person name="Bento P."/>
            <person name="Da Silva C."/>
            <person name="Labadie K."/>
            <person name="Alberti A."/>
            <person name="Aury J.M."/>
            <person name="Louis A."/>
            <person name="Dehais P."/>
            <person name="Bardou P."/>
            <person name="Montfort J."/>
            <person name="Klopp C."/>
            <person name="Cabau C."/>
            <person name="Gaspin C."/>
            <person name="Thorgaard G.H."/>
            <person name="Boussaha M."/>
            <person name="Quillet E."/>
            <person name="Guyomard R."/>
            <person name="Galiana D."/>
            <person name="Bobe J."/>
            <person name="Volff J.N."/>
            <person name="Genet C."/>
            <person name="Wincker P."/>
            <person name="Jaillon O."/>
            <person name="Roest Crollius H."/>
            <person name="Guiguen Y."/>
        </authorList>
    </citation>
    <scope>NUCLEOTIDE SEQUENCE [LARGE SCALE GENOMIC DNA]</scope>
</reference>
<organism evidence="2 3">
    <name type="scientific">Oncorhynchus mykiss</name>
    <name type="common">Rainbow trout</name>
    <name type="synonym">Salmo gairdneri</name>
    <dbReference type="NCBI Taxonomy" id="8022"/>
    <lineage>
        <taxon>Eukaryota</taxon>
        <taxon>Metazoa</taxon>
        <taxon>Chordata</taxon>
        <taxon>Craniata</taxon>
        <taxon>Vertebrata</taxon>
        <taxon>Euteleostomi</taxon>
        <taxon>Actinopterygii</taxon>
        <taxon>Neopterygii</taxon>
        <taxon>Teleostei</taxon>
        <taxon>Protacanthopterygii</taxon>
        <taxon>Salmoniformes</taxon>
        <taxon>Salmonidae</taxon>
        <taxon>Salmoninae</taxon>
        <taxon>Oncorhynchus</taxon>
    </lineage>
</organism>
<dbReference type="EMBL" id="FR904720">
    <property type="protein sequence ID" value="CDQ70516.1"/>
    <property type="molecule type" value="Genomic_DNA"/>
</dbReference>